<sequence>MFNKKKRKPNLFLFTASLIGTGAVSYYLTKDRLQGEDRDKSSYSSDFNTVHDL</sequence>
<protein>
    <submittedName>
        <fullName evidence="1">Uncharacterized protein</fullName>
    </submittedName>
</protein>
<name>A0ABT9ZFF3_9BACI</name>
<dbReference type="RefSeq" id="WP_307340216.1">
    <property type="nucleotide sequence ID" value="NZ_JAUSUD010000007.1"/>
</dbReference>
<gene>
    <name evidence="1" type="ORF">J2S19_001870</name>
</gene>
<comment type="caution">
    <text evidence="1">The sequence shown here is derived from an EMBL/GenBank/DDBJ whole genome shotgun (WGS) entry which is preliminary data.</text>
</comment>
<evidence type="ECO:0000313" key="2">
    <source>
        <dbReference type="Proteomes" id="UP001234495"/>
    </source>
</evidence>
<dbReference type="Proteomes" id="UP001234495">
    <property type="component" value="Unassembled WGS sequence"/>
</dbReference>
<keyword evidence="2" id="KW-1185">Reference proteome</keyword>
<organism evidence="1 2">
    <name type="scientific">Metabacillus malikii</name>
    <dbReference type="NCBI Taxonomy" id="1504265"/>
    <lineage>
        <taxon>Bacteria</taxon>
        <taxon>Bacillati</taxon>
        <taxon>Bacillota</taxon>
        <taxon>Bacilli</taxon>
        <taxon>Bacillales</taxon>
        <taxon>Bacillaceae</taxon>
        <taxon>Metabacillus</taxon>
    </lineage>
</organism>
<proteinExistence type="predicted"/>
<evidence type="ECO:0000313" key="1">
    <source>
        <dbReference type="EMBL" id="MDQ0230614.1"/>
    </source>
</evidence>
<reference evidence="1 2" key="1">
    <citation type="submission" date="2023-07" db="EMBL/GenBank/DDBJ databases">
        <title>Genomic Encyclopedia of Type Strains, Phase IV (KMG-IV): sequencing the most valuable type-strain genomes for metagenomic binning, comparative biology and taxonomic classification.</title>
        <authorList>
            <person name="Goeker M."/>
        </authorList>
    </citation>
    <scope>NUCLEOTIDE SEQUENCE [LARGE SCALE GENOMIC DNA]</scope>
    <source>
        <strain evidence="1 2">DSM 29005</strain>
    </source>
</reference>
<dbReference type="EMBL" id="JAUSUD010000007">
    <property type="protein sequence ID" value="MDQ0230614.1"/>
    <property type="molecule type" value="Genomic_DNA"/>
</dbReference>
<accession>A0ABT9ZFF3</accession>